<feature type="transmembrane region" description="Helical" evidence="2">
    <location>
        <begin position="48"/>
        <end position="72"/>
    </location>
</feature>
<dbReference type="RefSeq" id="WP_311669649.1">
    <property type="nucleotide sequence ID" value="NZ_JAVREO010000017.1"/>
</dbReference>
<name>A0ABU2JX51_9ACTN</name>
<protein>
    <recommendedName>
        <fullName evidence="5">Integral membrane protein</fullName>
    </recommendedName>
</protein>
<proteinExistence type="predicted"/>
<keyword evidence="2" id="KW-0472">Membrane</keyword>
<dbReference type="EMBL" id="JAVREO010000017">
    <property type="protein sequence ID" value="MDT0269576.1"/>
    <property type="molecule type" value="Genomic_DNA"/>
</dbReference>
<comment type="caution">
    <text evidence="3">The sequence shown here is derived from an EMBL/GenBank/DDBJ whole genome shotgun (WGS) entry which is preliminary data.</text>
</comment>
<evidence type="ECO:0000256" key="1">
    <source>
        <dbReference type="SAM" id="MobiDB-lite"/>
    </source>
</evidence>
<gene>
    <name evidence="3" type="ORF">RM844_25155</name>
</gene>
<sequence>MSKSVQPTPGSSVPGHPSAAQEPPRPEPIRFYGTSWVERAGGYRLRRVALSVGGLLVTVAGALVLTLGYGGLAGAETPGWLAALVALAFAICTVLAFTRQWLRYTRPAPETQVDESAFRSINVVGFVGVLLAYTLRSAVEAPGERLLRADYEAALARHRRLVTKRSGNPARRGRR</sequence>
<evidence type="ECO:0000256" key="2">
    <source>
        <dbReference type="SAM" id="Phobius"/>
    </source>
</evidence>
<reference evidence="4" key="1">
    <citation type="submission" date="2023-07" db="EMBL/GenBank/DDBJ databases">
        <title>30 novel species of actinomycetes from the DSMZ collection.</title>
        <authorList>
            <person name="Nouioui I."/>
        </authorList>
    </citation>
    <scope>NUCLEOTIDE SEQUENCE [LARGE SCALE GENOMIC DNA]</scope>
    <source>
        <strain evidence="4">DSM 44915</strain>
    </source>
</reference>
<feature type="transmembrane region" description="Helical" evidence="2">
    <location>
        <begin position="78"/>
        <end position="97"/>
    </location>
</feature>
<keyword evidence="4" id="KW-1185">Reference proteome</keyword>
<evidence type="ECO:0008006" key="5">
    <source>
        <dbReference type="Google" id="ProtNLM"/>
    </source>
</evidence>
<accession>A0ABU2JX51</accession>
<evidence type="ECO:0000313" key="3">
    <source>
        <dbReference type="EMBL" id="MDT0269576.1"/>
    </source>
</evidence>
<feature type="region of interest" description="Disordered" evidence="1">
    <location>
        <begin position="1"/>
        <end position="26"/>
    </location>
</feature>
<keyword evidence="2" id="KW-1133">Transmembrane helix</keyword>
<keyword evidence="2" id="KW-0812">Transmembrane</keyword>
<evidence type="ECO:0000313" key="4">
    <source>
        <dbReference type="Proteomes" id="UP001183410"/>
    </source>
</evidence>
<organism evidence="3 4">
    <name type="scientific">Streptomyces chisholmiae</name>
    <dbReference type="NCBI Taxonomy" id="3075540"/>
    <lineage>
        <taxon>Bacteria</taxon>
        <taxon>Bacillati</taxon>
        <taxon>Actinomycetota</taxon>
        <taxon>Actinomycetes</taxon>
        <taxon>Kitasatosporales</taxon>
        <taxon>Streptomycetaceae</taxon>
        <taxon>Streptomyces</taxon>
    </lineage>
</organism>
<feature type="compositionally biased region" description="Polar residues" evidence="1">
    <location>
        <begin position="1"/>
        <end position="11"/>
    </location>
</feature>
<dbReference type="Proteomes" id="UP001183410">
    <property type="component" value="Unassembled WGS sequence"/>
</dbReference>